<dbReference type="AlphaFoldDB" id="R4K8Z1"/>
<dbReference type="KEGG" id="cpas:Clopa_3385"/>
<proteinExistence type="predicted"/>
<evidence type="ECO:0000313" key="1">
    <source>
        <dbReference type="EMBL" id="AGK98181.1"/>
    </source>
</evidence>
<gene>
    <name evidence="1" type="ORF">Clopa_3385</name>
</gene>
<dbReference type="STRING" id="86416.Clopa_3385"/>
<sequence>MDDRVFKKIESDLYNYKYLNVKIENLKIKVEDISNSYDGCTAISYEERTGKTNKFNSSVENEVVNRIENAMPAIGELERKITYYINLKKKIDNALTVLSPMQRQLVELRYFSFPTRSWVSIERDLHMNKDYCCTKRKEVITLLSKLI</sequence>
<evidence type="ECO:0000313" key="2">
    <source>
        <dbReference type="Proteomes" id="UP000013523"/>
    </source>
</evidence>
<dbReference type="RefSeq" id="WP_015616466.1">
    <property type="nucleotide sequence ID" value="NC_021182.1"/>
</dbReference>
<dbReference type="OrthoDB" id="1706986at2"/>
<dbReference type="eggNOG" id="COG1191">
    <property type="taxonomic scope" value="Bacteria"/>
</dbReference>
<keyword evidence="2" id="KW-1185">Reference proteome</keyword>
<organism evidence="1 2">
    <name type="scientific">Clostridium pasteurianum BC1</name>
    <dbReference type="NCBI Taxonomy" id="86416"/>
    <lineage>
        <taxon>Bacteria</taxon>
        <taxon>Bacillati</taxon>
        <taxon>Bacillota</taxon>
        <taxon>Clostridia</taxon>
        <taxon>Eubacteriales</taxon>
        <taxon>Clostridiaceae</taxon>
        <taxon>Clostridium</taxon>
    </lineage>
</organism>
<dbReference type="PATRIC" id="fig|86416.3.peg.3378"/>
<protein>
    <recommendedName>
        <fullName evidence="3">Phage transcriptional activator, RinA family</fullName>
    </recommendedName>
</protein>
<evidence type="ECO:0008006" key="3">
    <source>
        <dbReference type="Google" id="ProtNLM"/>
    </source>
</evidence>
<reference evidence="1 2" key="1">
    <citation type="submission" date="2012-01" db="EMBL/GenBank/DDBJ databases">
        <title>Complete sequence of chromosome of Clostridium pasteurianum BC1.</title>
        <authorList>
            <consortium name="US DOE Joint Genome Institute"/>
            <person name="Lucas S."/>
            <person name="Han J."/>
            <person name="Lapidus A."/>
            <person name="Cheng J.-F."/>
            <person name="Goodwin L."/>
            <person name="Pitluck S."/>
            <person name="Peters L."/>
            <person name="Mikhailova N."/>
            <person name="Teshima H."/>
            <person name="Detter J.C."/>
            <person name="Han C."/>
            <person name="Tapia R."/>
            <person name="Land M."/>
            <person name="Hauser L."/>
            <person name="Kyrpides N."/>
            <person name="Ivanova N."/>
            <person name="Pagani I."/>
            <person name="Dunn J."/>
            <person name="Taghavi S."/>
            <person name="Francis A."/>
            <person name="van der Lelie D."/>
            <person name="Woyke T."/>
        </authorList>
    </citation>
    <scope>NUCLEOTIDE SEQUENCE [LARGE SCALE GENOMIC DNA]</scope>
    <source>
        <strain evidence="1 2">BC1</strain>
    </source>
</reference>
<dbReference type="EMBL" id="CP003261">
    <property type="protein sequence ID" value="AGK98181.1"/>
    <property type="molecule type" value="Genomic_DNA"/>
</dbReference>
<name>R4K8Z1_CLOPA</name>
<dbReference type="Proteomes" id="UP000013523">
    <property type="component" value="Chromosome"/>
</dbReference>
<dbReference type="HOGENOM" id="CLU_139760_0_0_9"/>
<accession>R4K8Z1</accession>